<sequence length="129" mass="14993">MISLSLRVKPELGFTSFRTVLQCYLTDKASSRHPTKKNNVPTPTPAPRSQFPPSCPLPHPQHLSPYCMLYIYLYNVWQMLFSKMATRFPIPRTFFLQYDISTAHFERCSSHLLNQARPVTVMEVILFDL</sequence>
<dbReference type="AlphaFoldDB" id="A0A7J8BER2"/>
<evidence type="ECO:0000313" key="2">
    <source>
        <dbReference type="EMBL" id="KAF6397172.1"/>
    </source>
</evidence>
<keyword evidence="3" id="KW-1185">Reference proteome</keyword>
<comment type="caution">
    <text evidence="2">The sequence shown here is derived from an EMBL/GenBank/DDBJ whole genome shotgun (WGS) entry which is preliminary data.</text>
</comment>
<protein>
    <submittedName>
        <fullName evidence="2">Uncharacterized protein</fullName>
    </submittedName>
</protein>
<dbReference type="Proteomes" id="UP000593571">
    <property type="component" value="Unassembled WGS sequence"/>
</dbReference>
<evidence type="ECO:0000256" key="1">
    <source>
        <dbReference type="SAM" id="MobiDB-lite"/>
    </source>
</evidence>
<reference evidence="2 3" key="1">
    <citation type="journal article" date="2020" name="Nature">
        <title>Six reference-quality genomes reveal evolution of bat adaptations.</title>
        <authorList>
            <person name="Jebb D."/>
            <person name="Huang Z."/>
            <person name="Pippel M."/>
            <person name="Hughes G.M."/>
            <person name="Lavrichenko K."/>
            <person name="Devanna P."/>
            <person name="Winkler S."/>
            <person name="Jermiin L.S."/>
            <person name="Skirmuntt E.C."/>
            <person name="Katzourakis A."/>
            <person name="Burkitt-Gray L."/>
            <person name="Ray D.A."/>
            <person name="Sullivan K.A.M."/>
            <person name="Roscito J.G."/>
            <person name="Kirilenko B.M."/>
            <person name="Davalos L.M."/>
            <person name="Corthals A.P."/>
            <person name="Power M.L."/>
            <person name="Jones G."/>
            <person name="Ransome R.D."/>
            <person name="Dechmann D.K.N."/>
            <person name="Locatelli A.G."/>
            <person name="Puechmaille S.J."/>
            <person name="Fedrigo O."/>
            <person name="Jarvis E.D."/>
            <person name="Hiller M."/>
            <person name="Vernes S.C."/>
            <person name="Myers E.W."/>
            <person name="Teeling E.C."/>
        </authorList>
    </citation>
    <scope>NUCLEOTIDE SEQUENCE [LARGE SCALE GENOMIC DNA]</scope>
    <source>
        <strain evidence="2">MRouAeg1</strain>
        <tissue evidence="2">Muscle</tissue>
    </source>
</reference>
<feature type="region of interest" description="Disordered" evidence="1">
    <location>
        <begin position="31"/>
        <end position="53"/>
    </location>
</feature>
<accession>A0A7J8BER2</accession>
<organism evidence="2 3">
    <name type="scientific">Rousettus aegyptiacus</name>
    <name type="common">Egyptian fruit bat</name>
    <name type="synonym">Pteropus aegyptiacus</name>
    <dbReference type="NCBI Taxonomy" id="9407"/>
    <lineage>
        <taxon>Eukaryota</taxon>
        <taxon>Metazoa</taxon>
        <taxon>Chordata</taxon>
        <taxon>Craniata</taxon>
        <taxon>Vertebrata</taxon>
        <taxon>Euteleostomi</taxon>
        <taxon>Mammalia</taxon>
        <taxon>Eutheria</taxon>
        <taxon>Laurasiatheria</taxon>
        <taxon>Chiroptera</taxon>
        <taxon>Yinpterochiroptera</taxon>
        <taxon>Pteropodoidea</taxon>
        <taxon>Pteropodidae</taxon>
        <taxon>Rousettinae</taxon>
        <taxon>Rousettus</taxon>
    </lineage>
</organism>
<proteinExistence type="predicted"/>
<gene>
    <name evidence="2" type="ORF">HJG63_009834</name>
</gene>
<name>A0A7J8BER2_ROUAE</name>
<evidence type="ECO:0000313" key="3">
    <source>
        <dbReference type="Proteomes" id="UP000593571"/>
    </source>
</evidence>
<dbReference type="EMBL" id="JACASE010000017">
    <property type="protein sequence ID" value="KAF6397172.1"/>
    <property type="molecule type" value="Genomic_DNA"/>
</dbReference>